<gene>
    <name evidence="3" type="ORF">PHATRDRAFT_49598</name>
</gene>
<dbReference type="GeneID" id="7198209"/>
<feature type="chain" id="PRO_5002853180" evidence="2">
    <location>
        <begin position="25"/>
        <end position="362"/>
    </location>
</feature>
<reference evidence="4" key="2">
    <citation type="submission" date="2008-08" db="EMBL/GenBank/DDBJ databases">
        <authorList>
            <consortium name="Diatom Consortium"/>
            <person name="Grigoriev I."/>
            <person name="Grimwood J."/>
            <person name="Kuo A."/>
            <person name="Otillar R.P."/>
            <person name="Salamov A."/>
            <person name="Detter J.C."/>
            <person name="Lindquist E."/>
            <person name="Shapiro H."/>
            <person name="Lucas S."/>
            <person name="Glavina del Rio T."/>
            <person name="Pitluck S."/>
            <person name="Rokhsar D."/>
            <person name="Bowler C."/>
        </authorList>
    </citation>
    <scope>GENOME REANNOTATION</scope>
    <source>
        <strain evidence="4">CCAP 1055/1</strain>
    </source>
</reference>
<dbReference type="PaxDb" id="2850-Phatr49598"/>
<evidence type="ECO:0000256" key="2">
    <source>
        <dbReference type="SAM" id="SignalP"/>
    </source>
</evidence>
<dbReference type="Proteomes" id="UP000000759">
    <property type="component" value="Chromosome 23"/>
</dbReference>
<dbReference type="AlphaFoldDB" id="B7GB61"/>
<organism evidence="3 4">
    <name type="scientific">Phaeodactylum tricornutum (strain CCAP 1055/1)</name>
    <dbReference type="NCBI Taxonomy" id="556484"/>
    <lineage>
        <taxon>Eukaryota</taxon>
        <taxon>Sar</taxon>
        <taxon>Stramenopiles</taxon>
        <taxon>Ochrophyta</taxon>
        <taxon>Bacillariophyta</taxon>
        <taxon>Bacillariophyceae</taxon>
        <taxon>Bacillariophycidae</taxon>
        <taxon>Naviculales</taxon>
        <taxon>Phaeodactylaceae</taxon>
        <taxon>Phaeodactylum</taxon>
    </lineage>
</organism>
<reference evidence="3 4" key="1">
    <citation type="journal article" date="2008" name="Nature">
        <title>The Phaeodactylum genome reveals the evolutionary history of diatom genomes.</title>
        <authorList>
            <person name="Bowler C."/>
            <person name="Allen A.E."/>
            <person name="Badger J.H."/>
            <person name="Grimwood J."/>
            <person name="Jabbari K."/>
            <person name="Kuo A."/>
            <person name="Maheswari U."/>
            <person name="Martens C."/>
            <person name="Maumus F."/>
            <person name="Otillar R.P."/>
            <person name="Rayko E."/>
            <person name="Salamov A."/>
            <person name="Vandepoele K."/>
            <person name="Beszteri B."/>
            <person name="Gruber A."/>
            <person name="Heijde M."/>
            <person name="Katinka M."/>
            <person name="Mock T."/>
            <person name="Valentin K."/>
            <person name="Verret F."/>
            <person name="Berges J.A."/>
            <person name="Brownlee C."/>
            <person name="Cadoret J.P."/>
            <person name="Chiovitti A."/>
            <person name="Choi C.J."/>
            <person name="Coesel S."/>
            <person name="De Martino A."/>
            <person name="Detter J.C."/>
            <person name="Durkin C."/>
            <person name="Falciatore A."/>
            <person name="Fournet J."/>
            <person name="Haruta M."/>
            <person name="Huysman M.J."/>
            <person name="Jenkins B.D."/>
            <person name="Jiroutova K."/>
            <person name="Jorgensen R.E."/>
            <person name="Joubert Y."/>
            <person name="Kaplan A."/>
            <person name="Kroger N."/>
            <person name="Kroth P.G."/>
            <person name="La Roche J."/>
            <person name="Lindquist E."/>
            <person name="Lommer M."/>
            <person name="Martin-Jezequel V."/>
            <person name="Lopez P.J."/>
            <person name="Lucas S."/>
            <person name="Mangogna M."/>
            <person name="McGinnis K."/>
            <person name="Medlin L.K."/>
            <person name="Montsant A."/>
            <person name="Oudot-Le Secq M.P."/>
            <person name="Napoli C."/>
            <person name="Obornik M."/>
            <person name="Parker M.S."/>
            <person name="Petit J.L."/>
            <person name="Porcel B.M."/>
            <person name="Poulsen N."/>
            <person name="Robison M."/>
            <person name="Rychlewski L."/>
            <person name="Rynearson T.A."/>
            <person name="Schmutz J."/>
            <person name="Shapiro H."/>
            <person name="Siaut M."/>
            <person name="Stanley M."/>
            <person name="Sussman M.R."/>
            <person name="Taylor A.R."/>
            <person name="Vardi A."/>
            <person name="von Dassow P."/>
            <person name="Vyverman W."/>
            <person name="Willis A."/>
            <person name="Wyrwicz L.S."/>
            <person name="Rokhsar D.S."/>
            <person name="Weissenbach J."/>
            <person name="Armbrust E.V."/>
            <person name="Green B.R."/>
            <person name="Van de Peer Y."/>
            <person name="Grigoriev I.V."/>
        </authorList>
    </citation>
    <scope>NUCLEOTIDE SEQUENCE [LARGE SCALE GENOMIC DNA]</scope>
    <source>
        <strain evidence="3 4">CCAP 1055/1</strain>
    </source>
</reference>
<feature type="signal peptide" evidence="2">
    <location>
        <begin position="1"/>
        <end position="24"/>
    </location>
</feature>
<evidence type="ECO:0000313" key="3">
    <source>
        <dbReference type="EMBL" id="EEC44157.1"/>
    </source>
</evidence>
<dbReference type="KEGG" id="pti:PHATRDRAFT_49598"/>
<feature type="compositionally biased region" description="Basic and acidic residues" evidence="1">
    <location>
        <begin position="345"/>
        <end position="354"/>
    </location>
</feature>
<evidence type="ECO:0000313" key="4">
    <source>
        <dbReference type="Proteomes" id="UP000000759"/>
    </source>
</evidence>
<dbReference type="EMBL" id="CM000625">
    <property type="protein sequence ID" value="EEC44157.1"/>
    <property type="molecule type" value="Genomic_DNA"/>
</dbReference>
<accession>B7GB61</accession>
<protein>
    <submittedName>
        <fullName evidence="3">Uncharacterized protein</fullName>
    </submittedName>
</protein>
<keyword evidence="4" id="KW-1185">Reference proteome</keyword>
<keyword evidence="2" id="KW-0732">Signal</keyword>
<dbReference type="RefSeq" id="XP_002184408.1">
    <property type="nucleotide sequence ID" value="XM_002184372.1"/>
</dbReference>
<proteinExistence type="predicted"/>
<feature type="region of interest" description="Disordered" evidence="1">
    <location>
        <begin position="343"/>
        <end position="362"/>
    </location>
</feature>
<evidence type="ECO:0000256" key="1">
    <source>
        <dbReference type="SAM" id="MobiDB-lite"/>
    </source>
</evidence>
<name>B7GB61_PHATC</name>
<sequence length="362" mass="41398">MIFSRSTALLPLASCLWLAHYAPSFVTVRAYSTGAHPTVRLNTKLPPRLSDEDRMWRAPSATEILPLTQSQSSSLSSTDLETWRFPANGDTVAKQRVGKSVTSAPIWAPNDRIWRFPQASVLLQNTPTTPRGMPDGLQPVDLVWRFPNPTLTRQTKQVGSYKAKERLWKTPALDSVLQEHSGYLQSIQRSLTATNNSPWKRNDLFLPNERIWSTPRPSQIRTHSQYSAPFPHQERLRRQPTEAEIRPDAVLATLDWEPSERAWTSPLPAHVTTAIARDEDDWTPNVPTYRAMEKRLPAVGTMRRVGNTMPKAFSDADKMWRRPQPQHVESFLRNHLEIVHATPTSKDKETDPHLQEQLWEWA</sequence>
<dbReference type="HOGENOM" id="CLU_766100_0_0_1"/>
<dbReference type="InParanoid" id="B7GB61"/>